<sequence length="83" mass="8682">MDGTTTAAVKSLLGDTWERTDEETRQHGANDEASGRHGGLAAAASVEPGKGLWSEGVTWERCLADHGLMLVATLAAARRTASC</sequence>
<feature type="compositionally biased region" description="Basic and acidic residues" evidence="1">
    <location>
        <begin position="16"/>
        <end position="35"/>
    </location>
</feature>
<organism evidence="2">
    <name type="scientific">Oryza sativa subsp. japonica</name>
    <name type="common">Rice</name>
    <dbReference type="NCBI Taxonomy" id="39947"/>
    <lineage>
        <taxon>Eukaryota</taxon>
        <taxon>Viridiplantae</taxon>
        <taxon>Streptophyta</taxon>
        <taxon>Embryophyta</taxon>
        <taxon>Tracheophyta</taxon>
        <taxon>Spermatophyta</taxon>
        <taxon>Magnoliopsida</taxon>
        <taxon>Liliopsida</taxon>
        <taxon>Poales</taxon>
        <taxon>Poaceae</taxon>
        <taxon>BOP clade</taxon>
        <taxon>Oryzoideae</taxon>
        <taxon>Oryzeae</taxon>
        <taxon>Oryzinae</taxon>
        <taxon>Oryza</taxon>
        <taxon>Oryza sativa</taxon>
    </lineage>
</organism>
<feature type="region of interest" description="Disordered" evidence="1">
    <location>
        <begin position="1"/>
        <end position="47"/>
    </location>
</feature>
<dbReference type="Proteomes" id="UP000007752">
    <property type="component" value="Chromosome 2"/>
</dbReference>
<name>A0A8J8XSD1_ORYSJ</name>
<reference evidence="2" key="1">
    <citation type="journal article" date="2005" name="PLoS Biol.">
        <title>The genomes of Oryza sativa: a history of duplications.</title>
        <authorList>
            <person name="Yu J."/>
            <person name="Wang J."/>
            <person name="Lin W."/>
            <person name="Li S."/>
            <person name="Li H."/>
            <person name="Zhou J."/>
            <person name="Ni P."/>
            <person name="Dong W."/>
            <person name="Hu S."/>
            <person name="Zeng C."/>
            <person name="Zhang J."/>
            <person name="Zhang Y."/>
            <person name="Li R."/>
            <person name="Xu Z."/>
            <person name="Li S."/>
            <person name="Li X."/>
            <person name="Zheng H."/>
            <person name="Cong L."/>
            <person name="Lin L."/>
            <person name="Yin J."/>
            <person name="Geng J."/>
            <person name="Li G."/>
            <person name="Shi J."/>
            <person name="Liu J."/>
            <person name="Lv H."/>
            <person name="Li J."/>
            <person name="Wang J."/>
            <person name="Deng Y."/>
            <person name="Ran L."/>
            <person name="Shi X."/>
            <person name="Wang X."/>
            <person name="Wu Q."/>
            <person name="Li C."/>
            <person name="Ren X."/>
            <person name="Wang J."/>
            <person name="Wang X."/>
            <person name="Li D."/>
            <person name="Liu D."/>
            <person name="Zhang X."/>
            <person name="Ji Z."/>
            <person name="Zhao W."/>
            <person name="Sun Y."/>
            <person name="Zhang Z."/>
            <person name="Bao J."/>
            <person name="Han Y."/>
            <person name="Dong L."/>
            <person name="Ji J."/>
            <person name="Chen P."/>
            <person name="Wu S."/>
            <person name="Liu J."/>
            <person name="Xiao Y."/>
            <person name="Bu D."/>
            <person name="Tan J."/>
            <person name="Yang L."/>
            <person name="Ye C."/>
            <person name="Zhang J."/>
            <person name="Xu J."/>
            <person name="Zhou Y."/>
            <person name="Yu Y."/>
            <person name="Zhang B."/>
            <person name="Zhuang S."/>
            <person name="Wei H."/>
            <person name="Liu B."/>
            <person name="Lei M."/>
            <person name="Yu H."/>
            <person name="Li Y."/>
            <person name="Xu H."/>
            <person name="Wei S."/>
            <person name="He X."/>
            <person name="Fang L."/>
            <person name="Zhang Z."/>
            <person name="Zhang Y."/>
            <person name="Huang X."/>
            <person name="Su Z."/>
            <person name="Tong W."/>
            <person name="Li J."/>
            <person name="Tong Z."/>
            <person name="Li S."/>
            <person name="Ye J."/>
            <person name="Wang L."/>
            <person name="Fang L."/>
            <person name="Lei T."/>
            <person name="Chen C."/>
            <person name="Chen H."/>
            <person name="Xu Z."/>
            <person name="Li H."/>
            <person name="Huang H."/>
            <person name="Zhang F."/>
            <person name="Xu H."/>
            <person name="Li N."/>
            <person name="Zhao C."/>
            <person name="Li S."/>
            <person name="Dong L."/>
            <person name="Huang Y."/>
            <person name="Li L."/>
            <person name="Xi Y."/>
            <person name="Qi Q."/>
            <person name="Li W."/>
            <person name="Zhang B."/>
            <person name="Hu W."/>
            <person name="Zhang Y."/>
            <person name="Tian X."/>
            <person name="Jiao Y."/>
            <person name="Liang X."/>
            <person name="Jin J."/>
            <person name="Gao L."/>
            <person name="Zheng W."/>
            <person name="Hao B."/>
            <person name="Liu S."/>
            <person name="Wang W."/>
            <person name="Yuan L."/>
            <person name="Cao M."/>
            <person name="McDermott J."/>
            <person name="Samudrala R."/>
            <person name="Wang J."/>
            <person name="Wong G.K."/>
            <person name="Yang H."/>
        </authorList>
    </citation>
    <scope>NUCLEOTIDE SEQUENCE [LARGE SCALE GENOMIC DNA]</scope>
</reference>
<evidence type="ECO:0000313" key="2">
    <source>
        <dbReference type="EMBL" id="EEE57487.1"/>
    </source>
</evidence>
<gene>
    <name evidence="2" type="ORF">OsJ_07761</name>
</gene>
<reference evidence="2" key="2">
    <citation type="submission" date="2008-12" db="EMBL/GenBank/DDBJ databases">
        <title>Improved gene annotation of the rice (Oryza sativa) genomes.</title>
        <authorList>
            <person name="Wang J."/>
            <person name="Li R."/>
            <person name="Fan W."/>
            <person name="Huang Q."/>
            <person name="Zhang J."/>
            <person name="Zhou Y."/>
            <person name="Hu Y."/>
            <person name="Zi S."/>
            <person name="Li J."/>
            <person name="Ni P."/>
            <person name="Zheng H."/>
            <person name="Zhang Y."/>
            <person name="Zhao M."/>
            <person name="Hao Q."/>
            <person name="McDermott J."/>
            <person name="Samudrala R."/>
            <person name="Kristiansen K."/>
            <person name="Wong G.K.-S."/>
        </authorList>
    </citation>
    <scope>NUCLEOTIDE SEQUENCE</scope>
</reference>
<evidence type="ECO:0000256" key="1">
    <source>
        <dbReference type="SAM" id="MobiDB-lite"/>
    </source>
</evidence>
<dbReference type="AlphaFoldDB" id="A0A8J8XSD1"/>
<accession>A0A8J8XSD1</accession>
<dbReference type="EMBL" id="CM000139">
    <property type="protein sequence ID" value="EEE57487.1"/>
    <property type="molecule type" value="Genomic_DNA"/>
</dbReference>
<protein>
    <submittedName>
        <fullName evidence="2">Uncharacterized protein</fullName>
    </submittedName>
</protein>
<proteinExistence type="predicted"/>